<protein>
    <recommendedName>
        <fullName evidence="3">BZIP domain-containing protein</fullName>
    </recommendedName>
</protein>
<reference evidence="5" key="3">
    <citation type="submission" date="2025-08" db="UniProtKB">
        <authorList>
            <consortium name="RefSeq"/>
        </authorList>
    </citation>
    <scope>IDENTIFICATION</scope>
    <source>
        <strain evidence="5">CBS 342.82</strain>
    </source>
</reference>
<sequence length="371" mass="40383">MSSHASPAASSDANEGASGATSPSTFIFRAGLAANRRDRAINISIPQSCAAPQVSPVQQTPRNMGPLSAEVRIPPRPKPGRKPMTTEGEGGEKRKAQNRNAQRRFRDKRQQKLEDQVEVNDLLRKEIQESNTNYERRLNAVRLQHQSEVQILQQRVERQQEEIISLKAALDKAEDERRSRLSTDFSSRGMSTISLHPNSHAQAIEAVSTPPNENEIDFTNYGRSMGTDDKCGFCGTGDTCPCSQSAAAAAAAAAATARLTGPGTCDQCKSDPTGERARACMAMAANSTASAESQLPRNRTGRRTVPCGTVVDAFQNARAEPSSISTLFGGQKMQAYAAERGGFDFEHNEAAKVLVQLNERIIRRDSPRHDF</sequence>
<feature type="domain" description="BZIP" evidence="3">
    <location>
        <begin position="93"/>
        <end position="108"/>
    </location>
</feature>
<feature type="region of interest" description="Disordered" evidence="2">
    <location>
        <begin position="50"/>
        <end position="113"/>
    </location>
</feature>
<dbReference type="OrthoDB" id="5374328at2759"/>
<organism evidence="5">
    <name type="scientific">Dissoconium aciculare CBS 342.82</name>
    <dbReference type="NCBI Taxonomy" id="1314786"/>
    <lineage>
        <taxon>Eukaryota</taxon>
        <taxon>Fungi</taxon>
        <taxon>Dikarya</taxon>
        <taxon>Ascomycota</taxon>
        <taxon>Pezizomycotina</taxon>
        <taxon>Dothideomycetes</taxon>
        <taxon>Dothideomycetidae</taxon>
        <taxon>Mycosphaerellales</taxon>
        <taxon>Dissoconiaceae</taxon>
        <taxon>Dissoconium</taxon>
    </lineage>
</organism>
<reference evidence="5" key="1">
    <citation type="submission" date="2020-01" db="EMBL/GenBank/DDBJ databases">
        <authorList>
            <consortium name="DOE Joint Genome Institute"/>
            <person name="Haridas S."/>
            <person name="Albert R."/>
            <person name="Binder M."/>
            <person name="Bloem J."/>
            <person name="Labutti K."/>
            <person name="Salamov A."/>
            <person name="Andreopoulos B."/>
            <person name="Baker S.E."/>
            <person name="Barry K."/>
            <person name="Bills G."/>
            <person name="Bluhm B.H."/>
            <person name="Cannon C."/>
            <person name="Castanera R."/>
            <person name="Culley D.E."/>
            <person name="Daum C."/>
            <person name="Ezra D."/>
            <person name="Gonzalez J.B."/>
            <person name="Henrissat B."/>
            <person name="Kuo A."/>
            <person name="Liang C."/>
            <person name="Lipzen A."/>
            <person name="Lutzoni F."/>
            <person name="Magnuson J."/>
            <person name="Mondo S."/>
            <person name="Nolan M."/>
            <person name="Ohm R."/>
            <person name="Pangilinan J."/>
            <person name="Park H.-J."/>
            <person name="Ramirez L."/>
            <person name="Alfaro M."/>
            <person name="Sun H."/>
            <person name="Tritt A."/>
            <person name="Yoshinaga Y."/>
            <person name="Zwiers L.-H."/>
            <person name="Turgeon B.G."/>
            <person name="Goodwin S.B."/>
            <person name="Spatafora J.W."/>
            <person name="Crous P.W."/>
            <person name="Grigoriev I.V."/>
        </authorList>
    </citation>
    <scope>NUCLEOTIDE SEQUENCE</scope>
    <source>
        <strain evidence="5">CBS 342.82</strain>
    </source>
</reference>
<proteinExistence type="predicted"/>
<dbReference type="GeneID" id="54365459"/>
<name>A0A6J3M4K9_9PEZI</name>
<accession>A0A6J3M4K9</accession>
<keyword evidence="4" id="KW-1185">Reference proteome</keyword>
<keyword evidence="1" id="KW-0175">Coiled coil</keyword>
<feature type="compositionally biased region" description="Low complexity" evidence="2">
    <location>
        <begin position="1"/>
        <end position="13"/>
    </location>
</feature>
<evidence type="ECO:0000313" key="4">
    <source>
        <dbReference type="Proteomes" id="UP000504637"/>
    </source>
</evidence>
<dbReference type="PROSITE" id="PS00036">
    <property type="entry name" value="BZIP_BASIC"/>
    <property type="match status" value="1"/>
</dbReference>
<feature type="coiled-coil region" evidence="1">
    <location>
        <begin position="124"/>
        <end position="176"/>
    </location>
</feature>
<dbReference type="CDD" id="cd14688">
    <property type="entry name" value="bZIP_YAP"/>
    <property type="match status" value="1"/>
</dbReference>
<reference evidence="5" key="2">
    <citation type="submission" date="2020-04" db="EMBL/GenBank/DDBJ databases">
        <authorList>
            <consortium name="NCBI Genome Project"/>
        </authorList>
    </citation>
    <scope>NUCLEOTIDE SEQUENCE</scope>
    <source>
        <strain evidence="5">CBS 342.82</strain>
    </source>
</reference>
<dbReference type="GO" id="GO:0003700">
    <property type="term" value="F:DNA-binding transcription factor activity"/>
    <property type="evidence" value="ECO:0007669"/>
    <property type="project" value="InterPro"/>
</dbReference>
<feature type="region of interest" description="Disordered" evidence="2">
    <location>
        <begin position="1"/>
        <end position="23"/>
    </location>
</feature>
<dbReference type="InterPro" id="IPR004827">
    <property type="entry name" value="bZIP"/>
</dbReference>
<dbReference type="AlphaFoldDB" id="A0A6J3M4K9"/>
<evidence type="ECO:0000256" key="1">
    <source>
        <dbReference type="SAM" id="Coils"/>
    </source>
</evidence>
<dbReference type="RefSeq" id="XP_033460002.1">
    <property type="nucleotide sequence ID" value="XM_033607660.1"/>
</dbReference>
<evidence type="ECO:0000256" key="2">
    <source>
        <dbReference type="SAM" id="MobiDB-lite"/>
    </source>
</evidence>
<evidence type="ECO:0000259" key="3">
    <source>
        <dbReference type="PROSITE" id="PS00036"/>
    </source>
</evidence>
<dbReference type="Proteomes" id="UP000504637">
    <property type="component" value="Unplaced"/>
</dbReference>
<evidence type="ECO:0000313" key="5">
    <source>
        <dbReference type="RefSeq" id="XP_033460002.1"/>
    </source>
</evidence>
<gene>
    <name evidence="5" type="ORF">K489DRAFT_410062</name>
</gene>